<gene>
    <name evidence="2" type="ORF">UHOR_05770</name>
</gene>
<evidence type="ECO:0000256" key="1">
    <source>
        <dbReference type="SAM" id="MobiDB-lite"/>
    </source>
</evidence>
<proteinExistence type="predicted"/>
<comment type="caution">
    <text evidence="2">The sequence shown here is derived from an EMBL/GenBank/DDBJ whole genome shotgun (WGS) entry which is preliminary data.</text>
</comment>
<reference evidence="2 3" key="1">
    <citation type="journal article" date="2012" name="Plant Cell">
        <title>Genome comparison of barley and maize smut fungi reveals targeted loss of RNA silencing components and species-specific presence of transposable elements.</title>
        <authorList>
            <person name="Laurie J.D."/>
            <person name="Ali S."/>
            <person name="Linning R."/>
            <person name="Mannhaupt G."/>
            <person name="Wong P."/>
            <person name="Gueldener U."/>
            <person name="Muensterkoetter M."/>
            <person name="Moore R."/>
            <person name="Kahmann R."/>
            <person name="Bakkeren G."/>
            <person name="Schirawski J."/>
        </authorList>
    </citation>
    <scope>NUCLEOTIDE SEQUENCE [LARGE SCALE GENOMIC DNA]</scope>
    <source>
        <strain evidence="3">Uh4875-4</strain>
    </source>
</reference>
<evidence type="ECO:0000313" key="3">
    <source>
        <dbReference type="Proteomes" id="UP000006174"/>
    </source>
</evidence>
<dbReference type="EMBL" id="CAGI01000156">
    <property type="protein sequence ID" value="CCF50557.1"/>
    <property type="molecule type" value="Genomic_DNA"/>
</dbReference>
<dbReference type="OrthoDB" id="10363728at2759"/>
<accession>I2FUG4</accession>
<feature type="region of interest" description="Disordered" evidence="1">
    <location>
        <begin position="115"/>
        <end position="142"/>
    </location>
</feature>
<dbReference type="Proteomes" id="UP000006174">
    <property type="component" value="Unassembled WGS sequence"/>
</dbReference>
<evidence type="ECO:0000313" key="2">
    <source>
        <dbReference type="EMBL" id="CCF50557.1"/>
    </source>
</evidence>
<sequence>MDVVRCGCVVVDVRAGTERNTKAGWVTATALDVVAWEAKSEGMSCELVVVVDDVDLAWTRSKVPPSKEQAFEVNCGHESIRPAYATCVSAHTLSLALVCNSSGYEPTQLPLQKAPKPKFKTQAKQSSSIRPGVIRPVGHRPPQTAAKCHNYFSKRSSCSCS</sequence>
<dbReference type="HOGENOM" id="CLU_1644986_0_0_1"/>
<protein>
    <submittedName>
        <fullName evidence="2">Uncharacterized protein</fullName>
    </submittedName>
</protein>
<name>I2FUG4_USTHO</name>
<keyword evidence="3" id="KW-1185">Reference proteome</keyword>
<dbReference type="AlphaFoldDB" id="I2FUG4"/>
<organism evidence="2 3">
    <name type="scientific">Ustilago hordei</name>
    <name type="common">Barley covered smut fungus</name>
    <dbReference type="NCBI Taxonomy" id="120017"/>
    <lineage>
        <taxon>Eukaryota</taxon>
        <taxon>Fungi</taxon>
        <taxon>Dikarya</taxon>
        <taxon>Basidiomycota</taxon>
        <taxon>Ustilaginomycotina</taxon>
        <taxon>Ustilaginomycetes</taxon>
        <taxon>Ustilaginales</taxon>
        <taxon>Ustilaginaceae</taxon>
        <taxon>Ustilago</taxon>
    </lineage>
</organism>